<evidence type="ECO:0000313" key="12">
    <source>
        <dbReference type="Proteomes" id="UP000186547"/>
    </source>
</evidence>
<keyword evidence="4" id="KW-0808">Transferase</keyword>
<dbReference type="STRING" id="358396.CHINAEXTREME_11480"/>
<evidence type="ECO:0000256" key="4">
    <source>
        <dbReference type="ARBA" id="ARBA00022679"/>
    </source>
</evidence>
<keyword evidence="3" id="KW-0597">Phosphoprotein</keyword>
<dbReference type="InterPro" id="IPR003661">
    <property type="entry name" value="HisK_dim/P_dom"/>
</dbReference>
<evidence type="ECO:0000256" key="5">
    <source>
        <dbReference type="ARBA" id="ARBA00022777"/>
    </source>
</evidence>
<dbReference type="EMBL" id="CP019285">
    <property type="protein sequence ID" value="APW98373.1"/>
    <property type="molecule type" value="Genomic_DNA"/>
</dbReference>
<dbReference type="CDD" id="cd00082">
    <property type="entry name" value="HisKA"/>
    <property type="match status" value="1"/>
</dbReference>
<dbReference type="InterPro" id="IPR000700">
    <property type="entry name" value="PAS-assoc_C"/>
</dbReference>
<dbReference type="Pfam" id="PF00989">
    <property type="entry name" value="PAS"/>
    <property type="match status" value="1"/>
</dbReference>
<feature type="domain" description="Histidine kinase" evidence="6">
    <location>
        <begin position="843"/>
        <end position="1056"/>
    </location>
</feature>
<dbReference type="SMART" id="SM00387">
    <property type="entry name" value="HATPase_c"/>
    <property type="match status" value="1"/>
</dbReference>
<dbReference type="FunFam" id="3.30.565.10:FF:000006">
    <property type="entry name" value="Sensor histidine kinase WalK"/>
    <property type="match status" value="1"/>
</dbReference>
<dbReference type="InterPro" id="IPR013655">
    <property type="entry name" value="PAS_fold_3"/>
</dbReference>
<feature type="domain" description="PAC" evidence="8">
    <location>
        <begin position="359"/>
        <end position="411"/>
    </location>
</feature>
<keyword evidence="11" id="KW-1185">Reference proteome</keyword>
<dbReference type="InterPro" id="IPR052162">
    <property type="entry name" value="Sensor_kinase/Photoreceptor"/>
</dbReference>
<dbReference type="PROSITE" id="PS50113">
    <property type="entry name" value="PAC"/>
    <property type="match status" value="4"/>
</dbReference>
<dbReference type="Gene3D" id="3.30.450.40">
    <property type="match status" value="1"/>
</dbReference>
<dbReference type="eggNOG" id="arCOG02329">
    <property type="taxonomic scope" value="Archaea"/>
</dbReference>
<dbReference type="KEGG" id="hlc:CHINAEXTREME11480"/>
<dbReference type="Pfam" id="PF02518">
    <property type="entry name" value="HATPase_c"/>
    <property type="match status" value="1"/>
</dbReference>
<feature type="domain" description="PAS" evidence="7">
    <location>
        <begin position="21"/>
        <end position="91"/>
    </location>
</feature>
<dbReference type="InterPro" id="IPR036890">
    <property type="entry name" value="HATPase_C_sf"/>
</dbReference>
<dbReference type="EMBL" id="AOLZ01000076">
    <property type="protein sequence ID" value="EMA27978.1"/>
    <property type="molecule type" value="Genomic_DNA"/>
</dbReference>
<dbReference type="SMART" id="SM00065">
    <property type="entry name" value="GAF"/>
    <property type="match status" value="1"/>
</dbReference>
<evidence type="ECO:0000256" key="3">
    <source>
        <dbReference type="ARBA" id="ARBA00022553"/>
    </source>
</evidence>
<dbReference type="InterPro" id="IPR013656">
    <property type="entry name" value="PAS_4"/>
</dbReference>
<name>M0L4G8_NATLA</name>
<dbReference type="InterPro" id="IPR001610">
    <property type="entry name" value="PAC"/>
</dbReference>
<dbReference type="Pfam" id="PF13426">
    <property type="entry name" value="PAS_9"/>
    <property type="match status" value="1"/>
</dbReference>
<dbReference type="InterPro" id="IPR004358">
    <property type="entry name" value="Sig_transdc_His_kin-like_C"/>
</dbReference>
<dbReference type="Proteomes" id="UP000186547">
    <property type="component" value="Chromosome"/>
</dbReference>
<dbReference type="SUPFAM" id="SSF55874">
    <property type="entry name" value="ATPase domain of HSP90 chaperone/DNA topoisomerase II/histidine kinase"/>
    <property type="match status" value="1"/>
</dbReference>
<feature type="domain" description="PAS" evidence="7">
    <location>
        <begin position="284"/>
        <end position="357"/>
    </location>
</feature>
<dbReference type="SUPFAM" id="SSF55781">
    <property type="entry name" value="GAF domain-like"/>
    <property type="match status" value="1"/>
</dbReference>
<comment type="catalytic activity">
    <reaction evidence="1">
        <text>ATP + protein L-histidine = ADP + protein N-phospho-L-histidine.</text>
        <dbReference type="EC" id="2.7.13.3"/>
    </reaction>
</comment>
<evidence type="ECO:0000259" key="7">
    <source>
        <dbReference type="PROSITE" id="PS50112"/>
    </source>
</evidence>
<dbReference type="SMART" id="SM00091">
    <property type="entry name" value="PAS"/>
    <property type="match status" value="5"/>
</dbReference>
<dbReference type="NCBIfam" id="TIGR00229">
    <property type="entry name" value="sensory_box"/>
    <property type="match status" value="4"/>
</dbReference>
<dbReference type="PRINTS" id="PR00344">
    <property type="entry name" value="BCTRLSENSOR"/>
</dbReference>
<dbReference type="EC" id="2.7.13.3" evidence="2"/>
<dbReference type="SMART" id="SM00388">
    <property type="entry name" value="HisKA"/>
    <property type="match status" value="1"/>
</dbReference>
<dbReference type="Gene3D" id="3.30.565.10">
    <property type="entry name" value="Histidine kinase-like ATPase, C-terminal domain"/>
    <property type="match status" value="1"/>
</dbReference>
<organism evidence="10 11">
    <name type="scientific">Natronobacterium lacisalsi AJ5</name>
    <dbReference type="NCBI Taxonomy" id="358396"/>
    <lineage>
        <taxon>Archaea</taxon>
        <taxon>Methanobacteriati</taxon>
        <taxon>Methanobacteriota</taxon>
        <taxon>Stenosarchaea group</taxon>
        <taxon>Halobacteria</taxon>
        <taxon>Halobacteriales</taxon>
        <taxon>Natrialbaceae</taxon>
        <taxon>Natronobacterium</taxon>
    </lineage>
</organism>
<dbReference type="InterPro" id="IPR035965">
    <property type="entry name" value="PAS-like_dom_sf"/>
</dbReference>
<dbReference type="SUPFAM" id="SSF47384">
    <property type="entry name" value="Homodimeric domain of signal transducing histidine kinase"/>
    <property type="match status" value="1"/>
</dbReference>
<dbReference type="GO" id="GO:0000155">
    <property type="term" value="F:phosphorelay sensor kinase activity"/>
    <property type="evidence" value="ECO:0007669"/>
    <property type="project" value="InterPro"/>
</dbReference>
<dbReference type="InterPro" id="IPR003594">
    <property type="entry name" value="HATPase_dom"/>
</dbReference>
<dbReference type="GeneID" id="30921754"/>
<dbReference type="eggNOG" id="arCOG02360">
    <property type="taxonomic scope" value="Archaea"/>
</dbReference>
<dbReference type="eggNOG" id="arCOG02348">
    <property type="taxonomic scope" value="Archaea"/>
</dbReference>
<dbReference type="CDD" id="cd00130">
    <property type="entry name" value="PAS"/>
    <property type="match status" value="4"/>
</dbReference>
<feature type="domain" description="PAS" evidence="7">
    <location>
        <begin position="527"/>
        <end position="602"/>
    </location>
</feature>
<keyword evidence="5 10" id="KW-0418">Kinase</keyword>
<dbReference type="Pfam" id="PF08447">
    <property type="entry name" value="PAS_3"/>
    <property type="match status" value="1"/>
</dbReference>
<reference evidence="9" key="3">
    <citation type="submission" date="2017-01" db="EMBL/GenBank/DDBJ databases">
        <authorList>
            <person name="Mah S.A."/>
            <person name="Swanson W.J."/>
            <person name="Moy G.W."/>
            <person name="Vacquier V.D."/>
        </authorList>
    </citation>
    <scope>NUCLEOTIDE SEQUENCE</scope>
    <source>
        <strain evidence="9">AJ5</strain>
    </source>
</reference>
<dbReference type="Pfam" id="PF01590">
    <property type="entry name" value="GAF"/>
    <property type="match status" value="1"/>
</dbReference>
<protein>
    <recommendedName>
        <fullName evidence="2">histidine kinase</fullName>
        <ecNumber evidence="2">2.7.13.3</ecNumber>
    </recommendedName>
</protein>
<dbReference type="InterPro" id="IPR013767">
    <property type="entry name" value="PAS_fold"/>
</dbReference>
<accession>M0L4G8</accession>
<dbReference type="Proteomes" id="UP000011555">
    <property type="component" value="Unassembled WGS sequence"/>
</dbReference>
<dbReference type="Gene3D" id="1.10.287.130">
    <property type="match status" value="1"/>
</dbReference>
<dbReference type="RefSeq" id="WP_007143688.1">
    <property type="nucleotide sequence ID" value="NZ_AOLZ01000076.1"/>
</dbReference>
<proteinExistence type="predicted"/>
<dbReference type="SUPFAM" id="SSF55785">
    <property type="entry name" value="PYP-like sensor domain (PAS domain)"/>
    <property type="match status" value="5"/>
</dbReference>
<dbReference type="InterPro" id="IPR029016">
    <property type="entry name" value="GAF-like_dom_sf"/>
</dbReference>
<dbReference type="SMART" id="SM00086">
    <property type="entry name" value="PAC"/>
    <property type="match status" value="3"/>
</dbReference>
<sequence length="1061" mass="120816">MSTRSGSSEEAFWGDADANVALQRYRTLVNTIDDGIYQLDREGHFVAVNDVIAETTGYSRDELLGEHVSLVLADGDIERIERRITSQLESNRGGIATFELAIQTADGGAVPCELRISLLIEDGEFQGTIGVARDISETKQRLDSLASAHASYDAITNVLDEANVGVFILDDGFDVAWVDETACRHFDLDRDDLIGRNKRQVVTEIAQEAIVDSEQFADRILSTYNDNDYVERFEFRISPGNDRQERWLEHYSEPIESGQYAGGRIELYYDITERKRSEDALRETEERFQSLVDAVEEYAIFRLDIEGNVISWNEGAKEIKGYEASDILGEHFSRFYTAEDQAAGVPERNLQRALETGSTEDEGWRVRKDGTQFWANVTITAVWDDDGTHRGYLKVTRDMTDRRRREQELETELQRILGRISDAFFAVDEGFRFTLVNERAEELLQRSEEELLEERLWDVLPAAAEIDEMWDAFHTAMNSQKATSYELYYEPLDFWIEANLYPSESGISVYFRDVTERKERERALQERERQLSTLMDNVPGMVYRCRNERGWPMEFVSDACLELTGYDSDSLESGDIEWGRDIMVEEERDTLWETVQRTTEEEPMFSETYRIETADGERRWVKDYGRAVFDDGTLGSVEGIIEDVTERKERERALEHRAQQQQVVADLGQFALETDDVDELMHEAARNVAEVLDNDYCKVLDLDSSEQELLLRQGVGWDEGVVGNATTAIDDNSQAGYTLLSEEPVVVDDLDAETRFSGPELLTSHDVQSGISTIIGSIDNPWGILGTHDTTKRDFTEEDLTFVQSVANILAEAIERNRYQRELEEVIADLRESNERLEQFAYAASHDLQEPLRMISSYLQLIEDRYGDELDEDGEEFLEFAVDGADRMREMIDGLLQYSRVESRGEPLQPVDLDAVLDDVRDDLRVKIEESDTEISADPLPRVNGDEGQLRQVFQNLLENAIEYSGDEPPEVDITAERDSDEWVISVSDRGIGIDPEDTDRIFEVFQSLHGPDDHSGTGIGLALCERIVERHDGDIWVDSEPGDGATFSFTLPAVRKASND</sequence>
<dbReference type="Pfam" id="PF00512">
    <property type="entry name" value="HisKA"/>
    <property type="match status" value="1"/>
</dbReference>
<evidence type="ECO:0000259" key="6">
    <source>
        <dbReference type="PROSITE" id="PS50109"/>
    </source>
</evidence>
<dbReference type="eggNOG" id="arCOG07605">
    <property type="taxonomic scope" value="Archaea"/>
</dbReference>
<feature type="domain" description="PAS" evidence="7">
    <location>
        <begin position="409"/>
        <end position="480"/>
    </location>
</feature>
<evidence type="ECO:0000313" key="10">
    <source>
        <dbReference type="EMBL" id="EMA27978.1"/>
    </source>
</evidence>
<dbReference type="PANTHER" id="PTHR43304">
    <property type="entry name" value="PHYTOCHROME-LIKE PROTEIN CPH1"/>
    <property type="match status" value="1"/>
</dbReference>
<gene>
    <name evidence="10" type="ORF">C445_20052</name>
    <name evidence="9" type="ORF">CHINAEXTREME_11480</name>
</gene>
<feature type="domain" description="PAC" evidence="8">
    <location>
        <begin position="96"/>
        <end position="147"/>
    </location>
</feature>
<dbReference type="PROSITE" id="PS50112">
    <property type="entry name" value="PAS"/>
    <property type="match status" value="5"/>
</dbReference>
<reference evidence="10 11" key="2">
    <citation type="journal article" date="2014" name="PLoS Genet.">
        <title>Phylogenetically driven sequencing of extremely halophilic archaea reveals strategies for static and dynamic osmo-response.</title>
        <authorList>
            <person name="Becker E.A."/>
            <person name="Seitzer P.M."/>
            <person name="Tritt A."/>
            <person name="Larsen D."/>
            <person name="Krusor M."/>
            <person name="Yao A.I."/>
            <person name="Wu D."/>
            <person name="Madern D."/>
            <person name="Eisen J.A."/>
            <person name="Darling A.E."/>
            <person name="Facciotti M.T."/>
        </authorList>
    </citation>
    <scope>NUCLEOTIDE SEQUENCE [LARGE SCALE GENOMIC DNA]</scope>
    <source>
        <strain evidence="10 11">AJ5</strain>
    </source>
</reference>
<feature type="domain" description="PAC" evidence="8">
    <location>
        <begin position="605"/>
        <end position="656"/>
    </location>
</feature>
<dbReference type="GO" id="GO:0006355">
    <property type="term" value="P:regulation of DNA-templated transcription"/>
    <property type="evidence" value="ECO:0007669"/>
    <property type="project" value="InterPro"/>
</dbReference>
<dbReference type="Gene3D" id="3.30.450.20">
    <property type="entry name" value="PAS domain"/>
    <property type="match status" value="5"/>
</dbReference>
<dbReference type="InterPro" id="IPR003018">
    <property type="entry name" value="GAF"/>
</dbReference>
<evidence type="ECO:0000256" key="2">
    <source>
        <dbReference type="ARBA" id="ARBA00012438"/>
    </source>
</evidence>
<dbReference type="AlphaFoldDB" id="M0L4G8"/>
<dbReference type="InterPro" id="IPR036097">
    <property type="entry name" value="HisK_dim/P_sf"/>
</dbReference>
<dbReference type="InterPro" id="IPR000014">
    <property type="entry name" value="PAS"/>
</dbReference>
<evidence type="ECO:0000259" key="8">
    <source>
        <dbReference type="PROSITE" id="PS50113"/>
    </source>
</evidence>
<evidence type="ECO:0000256" key="1">
    <source>
        <dbReference type="ARBA" id="ARBA00000085"/>
    </source>
</evidence>
<dbReference type="PANTHER" id="PTHR43304:SF1">
    <property type="entry name" value="PAC DOMAIN-CONTAINING PROTEIN"/>
    <property type="match status" value="1"/>
</dbReference>
<dbReference type="PROSITE" id="PS50109">
    <property type="entry name" value="HIS_KIN"/>
    <property type="match status" value="1"/>
</dbReference>
<dbReference type="InterPro" id="IPR005467">
    <property type="entry name" value="His_kinase_dom"/>
</dbReference>
<dbReference type="PATRIC" id="fig|358396.7.peg.4059"/>
<evidence type="ECO:0000313" key="9">
    <source>
        <dbReference type="EMBL" id="APW98373.1"/>
    </source>
</evidence>
<dbReference type="Pfam" id="PF08448">
    <property type="entry name" value="PAS_4"/>
    <property type="match status" value="2"/>
</dbReference>
<evidence type="ECO:0000313" key="11">
    <source>
        <dbReference type="Proteomes" id="UP000011555"/>
    </source>
</evidence>
<feature type="domain" description="PAC" evidence="8">
    <location>
        <begin position="231"/>
        <end position="283"/>
    </location>
</feature>
<feature type="domain" description="PAS" evidence="7">
    <location>
        <begin position="151"/>
        <end position="197"/>
    </location>
</feature>
<reference evidence="9 12" key="1">
    <citation type="journal article" date="2011" name="J. Bacteriol.">
        <title>Genome sequence of Halobiforma lacisalsi AJ5, an extremely halophilic archaeon which harbors a bop gene.</title>
        <authorList>
            <person name="Jiang X."/>
            <person name="Wang S."/>
            <person name="Cheng H."/>
            <person name="Huo Y."/>
            <person name="Zhang X."/>
            <person name="Zhu X."/>
            <person name="Han X."/>
            <person name="Ni P."/>
            <person name="Wu M."/>
        </authorList>
    </citation>
    <scope>NUCLEOTIDE SEQUENCE [LARGE SCALE GENOMIC DNA]</scope>
    <source>
        <strain evidence="9 12">AJ5</strain>
    </source>
</reference>